<keyword evidence="2" id="KW-1185">Reference proteome</keyword>
<dbReference type="Proteomes" id="UP001432062">
    <property type="component" value="Chromosome"/>
</dbReference>
<evidence type="ECO:0000313" key="2">
    <source>
        <dbReference type="Proteomes" id="UP001432062"/>
    </source>
</evidence>
<protein>
    <submittedName>
        <fullName evidence="1">Uncharacterized protein</fullName>
    </submittedName>
</protein>
<gene>
    <name evidence="1" type="ORF">OG563_24190</name>
</gene>
<organism evidence="1 2">
    <name type="scientific">Nocardia vinacea</name>
    <dbReference type="NCBI Taxonomy" id="96468"/>
    <lineage>
        <taxon>Bacteria</taxon>
        <taxon>Bacillati</taxon>
        <taxon>Actinomycetota</taxon>
        <taxon>Actinomycetes</taxon>
        <taxon>Mycobacteriales</taxon>
        <taxon>Nocardiaceae</taxon>
        <taxon>Nocardia</taxon>
    </lineage>
</organism>
<sequence length="112" mass="12243">MEPIEINAGTWYLRALRADDRIDDRPALADGGITDPNYVTLRTEQWDDESHFSWAVCEPTTAELVAEIVVTPGAGNTAELTGWARPGYEPALETGTTAVRRFVEGGLGLRLP</sequence>
<evidence type="ECO:0000313" key="1">
    <source>
        <dbReference type="EMBL" id="WUV42372.1"/>
    </source>
</evidence>
<proteinExistence type="predicted"/>
<dbReference type="RefSeq" id="WP_327095669.1">
    <property type="nucleotide sequence ID" value="NZ_CP109149.1"/>
</dbReference>
<reference evidence="1" key="1">
    <citation type="submission" date="2022-10" db="EMBL/GenBank/DDBJ databases">
        <title>The complete genomes of actinobacterial strains from the NBC collection.</title>
        <authorList>
            <person name="Joergensen T.S."/>
            <person name="Alvarez Arevalo M."/>
            <person name="Sterndorff E.B."/>
            <person name="Faurdal D."/>
            <person name="Vuksanovic O."/>
            <person name="Mourched A.-S."/>
            <person name="Charusanti P."/>
            <person name="Shaw S."/>
            <person name="Blin K."/>
            <person name="Weber T."/>
        </authorList>
    </citation>
    <scope>NUCLEOTIDE SEQUENCE</scope>
    <source>
        <strain evidence="1">NBC_01482</strain>
    </source>
</reference>
<dbReference type="EMBL" id="CP109441">
    <property type="protein sequence ID" value="WUV42372.1"/>
    <property type="molecule type" value="Genomic_DNA"/>
</dbReference>
<accession>A0ABZ1YGM7</accession>
<name>A0ABZ1YGM7_9NOCA</name>